<gene>
    <name evidence="1" type="ORF">SPSK_05775</name>
</gene>
<name>A0A0F2LY53_SPOSC</name>
<reference evidence="1 2" key="2">
    <citation type="journal article" date="2015" name="Eukaryot. Cell">
        <title>Asexual propagation of a virulent clone complex in a human and feline outbreak of sporotrichosis.</title>
        <authorList>
            <person name="Teixeira Mde M."/>
            <person name="Rodrigues A.M."/>
            <person name="Tsui C.K."/>
            <person name="de Almeida L.G."/>
            <person name="Van Diepeningen A.D."/>
            <person name="van den Ende B.G."/>
            <person name="Fernandes G.F."/>
            <person name="Kano R."/>
            <person name="Hamelin R.C."/>
            <person name="Lopes-Bezerra L.M."/>
            <person name="Vasconcelos A.T."/>
            <person name="de Hoog S."/>
            <person name="de Camargo Z.P."/>
            <person name="Felipe M.S."/>
        </authorList>
    </citation>
    <scope>NUCLEOTIDE SEQUENCE [LARGE SCALE GENOMIC DNA]</scope>
    <source>
        <strain evidence="1 2">1099-18</strain>
    </source>
</reference>
<evidence type="ECO:0000313" key="1">
    <source>
        <dbReference type="EMBL" id="KJR80826.1"/>
    </source>
</evidence>
<proteinExistence type="predicted"/>
<dbReference type="AlphaFoldDB" id="A0A0F2LY53"/>
<comment type="caution">
    <text evidence="1">The sequence shown here is derived from an EMBL/GenBank/DDBJ whole genome shotgun (WGS) entry which is preliminary data.</text>
</comment>
<protein>
    <submittedName>
        <fullName evidence="1">Uncharacterized protein</fullName>
    </submittedName>
</protein>
<dbReference type="KEGG" id="ssck:SPSK_05775"/>
<dbReference type="GeneID" id="27667787"/>
<accession>A0A0F2LY53</accession>
<evidence type="ECO:0000313" key="2">
    <source>
        <dbReference type="Proteomes" id="UP000033710"/>
    </source>
</evidence>
<dbReference type="EMBL" id="AXCR01000012">
    <property type="protein sequence ID" value="KJR80826.1"/>
    <property type="molecule type" value="Genomic_DNA"/>
</dbReference>
<dbReference type="Proteomes" id="UP000033710">
    <property type="component" value="Unassembled WGS sequence"/>
</dbReference>
<organism evidence="1 2">
    <name type="scientific">Sporothrix schenckii 1099-18</name>
    <dbReference type="NCBI Taxonomy" id="1397361"/>
    <lineage>
        <taxon>Eukaryota</taxon>
        <taxon>Fungi</taxon>
        <taxon>Dikarya</taxon>
        <taxon>Ascomycota</taxon>
        <taxon>Pezizomycotina</taxon>
        <taxon>Sordariomycetes</taxon>
        <taxon>Sordariomycetidae</taxon>
        <taxon>Ophiostomatales</taxon>
        <taxon>Ophiostomataceae</taxon>
        <taxon>Sporothrix</taxon>
    </lineage>
</organism>
<dbReference type="RefSeq" id="XP_016583502.1">
    <property type="nucleotide sequence ID" value="XM_016732510.1"/>
</dbReference>
<dbReference type="VEuPathDB" id="FungiDB:SPSK_05775"/>
<sequence length="70" mass="7669">MQAWAAHHELSGDEAGPDVAFSETRCVASPDLASILSTFLQRLCHAIVFRIIASADTRPSLRRRNSGECQ</sequence>
<reference evidence="1 2" key="1">
    <citation type="journal article" date="2014" name="BMC Genomics">
        <title>Comparative genomics of the major fungal agents of human and animal Sporotrichosis: Sporothrix schenckii and Sporothrix brasiliensis.</title>
        <authorList>
            <person name="Teixeira M.M."/>
            <person name="de Almeida L.G."/>
            <person name="Kubitschek-Barreira P."/>
            <person name="Alves F.L."/>
            <person name="Kioshima E.S."/>
            <person name="Abadio A.K."/>
            <person name="Fernandes L."/>
            <person name="Derengowski L.S."/>
            <person name="Ferreira K.S."/>
            <person name="Souza R.C."/>
            <person name="Ruiz J.C."/>
            <person name="de Andrade N.C."/>
            <person name="Paes H.C."/>
            <person name="Nicola A.M."/>
            <person name="Albuquerque P."/>
            <person name="Gerber A.L."/>
            <person name="Martins V.P."/>
            <person name="Peconick L.D."/>
            <person name="Neto A.V."/>
            <person name="Chaucanez C.B."/>
            <person name="Silva P.A."/>
            <person name="Cunha O.L."/>
            <person name="de Oliveira F.F."/>
            <person name="dos Santos T.C."/>
            <person name="Barros A.L."/>
            <person name="Soares M.A."/>
            <person name="de Oliveira L.M."/>
            <person name="Marini M.M."/>
            <person name="Villalobos-Duno H."/>
            <person name="Cunha M.M."/>
            <person name="de Hoog S."/>
            <person name="da Silveira J.F."/>
            <person name="Henrissat B."/>
            <person name="Nino-Vega G.A."/>
            <person name="Cisalpino P.S."/>
            <person name="Mora-Montes H.M."/>
            <person name="Almeida S.R."/>
            <person name="Stajich J.E."/>
            <person name="Lopes-Bezerra L.M."/>
            <person name="Vasconcelos A.T."/>
            <person name="Felipe M.S."/>
        </authorList>
    </citation>
    <scope>NUCLEOTIDE SEQUENCE [LARGE SCALE GENOMIC DNA]</scope>
    <source>
        <strain evidence="1 2">1099-18</strain>
    </source>
</reference>